<feature type="compositionally biased region" description="Basic and acidic residues" evidence="2">
    <location>
        <begin position="351"/>
        <end position="373"/>
    </location>
</feature>
<sequence length="444" mass="50508">MGLARWQHQQADATFNEEALQGEQQLLEQQTQVWREQHFAAQRHCHHAAERYEQACAALLQAREARQAMANHPVLTRLMDNEPDLIPLSNETVQILIRARTELERQLLELRAQQGEEARVLEALRVRSLLPPTRDVAAVCQLLEEAGLACWSGWEHVAQQLPRSAARPFIERAPELVQGVLVRDQDLERARRVLLATSAALETPVVVAARQQAFSVDPGQEPEGRFLVGPTSDAHFDADAGAREAVVRELRLERLQAEQVQVERERQTLREALDQLETYLQRHPPGFFEAREAEVTAHRAAQQAAQDHLSDLSAEQHQRQARLQELSLQLEACRQAAEAARQHRQRLETHLERHGDERQERELEDSVHQDERQAQALEQQADHNDERARTAEGQARHLLDLARHLERVPPPPNMKHAPCRIWSRAPFLLPPKMSKPVGAAPPAV</sequence>
<evidence type="ECO:0000313" key="3">
    <source>
        <dbReference type="EMBL" id="MFC6660843.1"/>
    </source>
</evidence>
<evidence type="ECO:0000256" key="2">
    <source>
        <dbReference type="SAM" id="MobiDB-lite"/>
    </source>
</evidence>
<keyword evidence="1" id="KW-0175">Coiled coil</keyword>
<accession>A0ABW1ZJY2</accession>
<evidence type="ECO:0000313" key="4">
    <source>
        <dbReference type="Proteomes" id="UP001596317"/>
    </source>
</evidence>
<evidence type="ECO:0000256" key="1">
    <source>
        <dbReference type="SAM" id="Coils"/>
    </source>
</evidence>
<feature type="region of interest" description="Disordered" evidence="2">
    <location>
        <begin position="294"/>
        <end position="318"/>
    </location>
</feature>
<organism evidence="3 4">
    <name type="scientific">Deinococcus multiflagellatus</name>
    <dbReference type="NCBI Taxonomy" id="1656887"/>
    <lineage>
        <taxon>Bacteria</taxon>
        <taxon>Thermotogati</taxon>
        <taxon>Deinococcota</taxon>
        <taxon>Deinococci</taxon>
        <taxon>Deinococcales</taxon>
        <taxon>Deinococcaceae</taxon>
        <taxon>Deinococcus</taxon>
    </lineage>
</organism>
<gene>
    <name evidence="3" type="ORF">ACFP90_11155</name>
</gene>
<keyword evidence="4" id="KW-1185">Reference proteome</keyword>
<protein>
    <submittedName>
        <fullName evidence="3">Uncharacterized protein</fullName>
    </submittedName>
</protein>
<name>A0ABW1ZJY2_9DEIO</name>
<proteinExistence type="predicted"/>
<reference evidence="4" key="1">
    <citation type="journal article" date="2019" name="Int. J. Syst. Evol. Microbiol.">
        <title>The Global Catalogue of Microorganisms (GCM) 10K type strain sequencing project: providing services to taxonomists for standard genome sequencing and annotation.</title>
        <authorList>
            <consortium name="The Broad Institute Genomics Platform"/>
            <consortium name="The Broad Institute Genome Sequencing Center for Infectious Disease"/>
            <person name="Wu L."/>
            <person name="Ma J."/>
        </authorList>
    </citation>
    <scope>NUCLEOTIDE SEQUENCE [LARGE SCALE GENOMIC DNA]</scope>
    <source>
        <strain evidence="4">CCUG 63830</strain>
    </source>
</reference>
<feature type="region of interest" description="Disordered" evidence="2">
    <location>
        <begin position="351"/>
        <end position="391"/>
    </location>
</feature>
<comment type="caution">
    <text evidence="3">The sequence shown here is derived from an EMBL/GenBank/DDBJ whole genome shotgun (WGS) entry which is preliminary data.</text>
</comment>
<dbReference type="EMBL" id="JBHSWB010000001">
    <property type="protein sequence ID" value="MFC6660843.1"/>
    <property type="molecule type" value="Genomic_DNA"/>
</dbReference>
<feature type="compositionally biased region" description="Basic and acidic residues" evidence="2">
    <location>
        <begin position="380"/>
        <end position="391"/>
    </location>
</feature>
<dbReference type="RefSeq" id="WP_380056077.1">
    <property type="nucleotide sequence ID" value="NZ_JBHSWB010000001.1"/>
</dbReference>
<feature type="compositionally biased region" description="Basic and acidic residues" evidence="2">
    <location>
        <begin position="308"/>
        <end position="318"/>
    </location>
</feature>
<dbReference type="Proteomes" id="UP001596317">
    <property type="component" value="Unassembled WGS sequence"/>
</dbReference>
<feature type="coiled-coil region" evidence="1">
    <location>
        <begin position="252"/>
        <end position="282"/>
    </location>
</feature>